<reference evidence="1 2" key="1">
    <citation type="journal article" date="2004" name="Nature">
        <title>Genome sequence of the ultrasmall unicellular red alga Cyanidioschyzon merolae 10D.</title>
        <authorList>
            <person name="Matsuzaki M."/>
            <person name="Misumi O."/>
            <person name="Shin-i T."/>
            <person name="Maruyama S."/>
            <person name="Takahara M."/>
            <person name="Miyagishima S."/>
            <person name="Mori T."/>
            <person name="Nishida K."/>
            <person name="Yagisawa F."/>
            <person name="Nishida K."/>
            <person name="Yoshida Y."/>
            <person name="Nishimura Y."/>
            <person name="Nakao S."/>
            <person name="Kobayashi T."/>
            <person name="Momoyama Y."/>
            <person name="Higashiyama T."/>
            <person name="Minoda A."/>
            <person name="Sano M."/>
            <person name="Nomoto H."/>
            <person name="Oishi K."/>
            <person name="Hayashi H."/>
            <person name="Ohta F."/>
            <person name="Nishizaka S."/>
            <person name="Haga S."/>
            <person name="Miura S."/>
            <person name="Morishita T."/>
            <person name="Kabeya Y."/>
            <person name="Terasawa K."/>
            <person name="Suzuki Y."/>
            <person name="Ishii Y."/>
            <person name="Asakawa S."/>
            <person name="Takano H."/>
            <person name="Ohta N."/>
            <person name="Kuroiwa H."/>
            <person name="Tanaka K."/>
            <person name="Shimizu N."/>
            <person name="Sugano S."/>
            <person name="Sato N."/>
            <person name="Nozaki H."/>
            <person name="Ogasawara N."/>
            <person name="Kohara Y."/>
            <person name="Kuroiwa T."/>
        </authorList>
    </citation>
    <scope>NUCLEOTIDE SEQUENCE [LARGE SCALE GENOMIC DNA]</scope>
    <source>
        <strain evidence="1 2">10D</strain>
    </source>
</reference>
<dbReference type="RefSeq" id="XP_005536424.1">
    <property type="nucleotide sequence ID" value="XM_005536367.1"/>
</dbReference>
<organism evidence="1 2">
    <name type="scientific">Cyanidioschyzon merolae (strain NIES-3377 / 10D)</name>
    <name type="common">Unicellular red alga</name>
    <dbReference type="NCBI Taxonomy" id="280699"/>
    <lineage>
        <taxon>Eukaryota</taxon>
        <taxon>Rhodophyta</taxon>
        <taxon>Bangiophyceae</taxon>
        <taxon>Cyanidiales</taxon>
        <taxon>Cyanidiaceae</taxon>
        <taxon>Cyanidioschyzon</taxon>
    </lineage>
</organism>
<dbReference type="GeneID" id="16993658"/>
<proteinExistence type="predicted"/>
<evidence type="ECO:0000313" key="1">
    <source>
        <dbReference type="EMBL" id="BAM80138.1"/>
    </source>
</evidence>
<gene>
    <name evidence="1" type="ORF">CYME_CMI278C</name>
</gene>
<dbReference type="KEGG" id="cme:CYME_CMI278C"/>
<accession>M1VH47</accession>
<keyword evidence="2" id="KW-1185">Reference proteome</keyword>
<dbReference type="InterPro" id="IPR036322">
    <property type="entry name" value="WD40_repeat_dom_sf"/>
</dbReference>
<sequence length="482" mass="50940">METASAAIGIKQPARGILPVFTGSTGQLSDAARNRVRFVVASGGRPATQTPAYRSGLSSSARSELLLVEFAPEKKDLHFVAALPIEQTAQIALLARGLGPVVYCAGQDAERGKPALEAVRLPRLEDALGCFGEAAKQHVIVSNPEPVPNAELPHPETLQAMDVALTGESVVLGLAHTLQLLDANTLQTQCVWSVPHIPRMIYTGRHQLAALHWTCACFVDEQAPGLVFAAHTSGALLLFDRRQQSIAGQFELHAASSTSSRKKAAECGSLAQRAYELLPCDTDNEALRLHALQSTTPHGLSSTVLAAARMPQQSGGIVASTDDGVLLFLDLLRGQVQQLAGSAVGDRAPWSVFASAIALEALDSSIRVAVAAYGANEEPVVSTWRGRLQTAVSAATPSISSLDRTGAVDGDQVRSDNDAPTIFCEGFTFEESARDHDDLIVALAWHDAARNAMLASLSADGRLVVRTGARQTPVATEAMRSA</sequence>
<dbReference type="AlphaFoldDB" id="M1VH47"/>
<dbReference type="EMBL" id="AP006491">
    <property type="protein sequence ID" value="BAM80138.1"/>
    <property type="molecule type" value="Genomic_DNA"/>
</dbReference>
<name>M1VH47_CYAM1</name>
<dbReference type="Gramene" id="CMI278CT">
    <property type="protein sequence ID" value="CMI278CT"/>
    <property type="gene ID" value="CMI278C"/>
</dbReference>
<dbReference type="OrthoDB" id="10597534at2759"/>
<reference evidence="1 2" key="2">
    <citation type="journal article" date="2007" name="BMC Biol.">
        <title>A 100%-complete sequence reveals unusually simple genomic features in the hot-spring red alga Cyanidioschyzon merolae.</title>
        <authorList>
            <person name="Nozaki H."/>
            <person name="Takano H."/>
            <person name="Misumi O."/>
            <person name="Terasawa K."/>
            <person name="Matsuzaki M."/>
            <person name="Maruyama S."/>
            <person name="Nishida K."/>
            <person name="Yagisawa F."/>
            <person name="Yoshida Y."/>
            <person name="Fujiwara T."/>
            <person name="Takio S."/>
            <person name="Tamura K."/>
            <person name="Chung S.J."/>
            <person name="Nakamura S."/>
            <person name="Kuroiwa H."/>
            <person name="Tanaka K."/>
            <person name="Sato N."/>
            <person name="Kuroiwa T."/>
        </authorList>
    </citation>
    <scope>NUCLEOTIDE SEQUENCE [LARGE SCALE GENOMIC DNA]</scope>
    <source>
        <strain evidence="1 2">10D</strain>
    </source>
</reference>
<evidence type="ECO:0000313" key="2">
    <source>
        <dbReference type="Proteomes" id="UP000007014"/>
    </source>
</evidence>
<dbReference type="SUPFAM" id="SSF50978">
    <property type="entry name" value="WD40 repeat-like"/>
    <property type="match status" value="1"/>
</dbReference>
<dbReference type="Proteomes" id="UP000007014">
    <property type="component" value="Chromosome 9"/>
</dbReference>
<protein>
    <submittedName>
        <fullName evidence="1">Uncharacterized protein</fullName>
    </submittedName>
</protein>
<dbReference type="HOGENOM" id="CLU_566687_0_0_1"/>